<sequence length="328" mass="36810">MAPPNKVAATARVEKVRKATGHGAKSAKLPNLLSVGQSQQITALKGKSNLTDVKVKALENSLRKQNETISGMIALATTRQEDAASRLQGFETQAGEVEKRQKVLAQTLDDNYSAITRDLEQFRSTFEDYRCTWDKEGMAARKAMESMKLDSEEQHKTNRENIQQVQTQYRDMHETIQSLKADIADATAYGEVTGPPAGTETKHVPSYIKHPPKAIRRFLRQFDRHQDAYNAKKPVNEEDFLWGFLGQLHPLVAEFLQETLIKRCPQYVAVRTKHSNPHPKSGVVPIIALKGITGKSLTGDVFFRALDGMDMTFISMELMRLEDVEGQL</sequence>
<accession>A0ABR1SHR5</accession>
<reference evidence="1 2" key="1">
    <citation type="submission" date="2023-01" db="EMBL/GenBank/DDBJ databases">
        <title>Analysis of 21 Apiospora genomes using comparative genomics revels a genus with tremendous synthesis potential of carbohydrate active enzymes and secondary metabolites.</title>
        <authorList>
            <person name="Sorensen T."/>
        </authorList>
    </citation>
    <scope>NUCLEOTIDE SEQUENCE [LARGE SCALE GENOMIC DNA]</scope>
    <source>
        <strain evidence="1 2">CBS 20057</strain>
    </source>
</reference>
<name>A0ABR1SHR5_9PEZI</name>
<evidence type="ECO:0000313" key="1">
    <source>
        <dbReference type="EMBL" id="KAK8033260.1"/>
    </source>
</evidence>
<dbReference type="Proteomes" id="UP001396898">
    <property type="component" value="Unassembled WGS sequence"/>
</dbReference>
<comment type="caution">
    <text evidence="1">The sequence shown here is derived from an EMBL/GenBank/DDBJ whole genome shotgun (WGS) entry which is preliminary data.</text>
</comment>
<proteinExistence type="predicted"/>
<evidence type="ECO:0000313" key="2">
    <source>
        <dbReference type="Proteomes" id="UP001396898"/>
    </source>
</evidence>
<protein>
    <submittedName>
        <fullName evidence="1">Uncharacterized protein</fullName>
    </submittedName>
</protein>
<dbReference type="EMBL" id="JAQQWI010000006">
    <property type="protein sequence ID" value="KAK8033260.1"/>
    <property type="molecule type" value="Genomic_DNA"/>
</dbReference>
<gene>
    <name evidence="1" type="ORF">PG991_002658</name>
</gene>
<organism evidence="1 2">
    <name type="scientific">Apiospora marii</name>
    <dbReference type="NCBI Taxonomy" id="335849"/>
    <lineage>
        <taxon>Eukaryota</taxon>
        <taxon>Fungi</taxon>
        <taxon>Dikarya</taxon>
        <taxon>Ascomycota</taxon>
        <taxon>Pezizomycotina</taxon>
        <taxon>Sordariomycetes</taxon>
        <taxon>Xylariomycetidae</taxon>
        <taxon>Amphisphaeriales</taxon>
        <taxon>Apiosporaceae</taxon>
        <taxon>Apiospora</taxon>
    </lineage>
</organism>
<keyword evidence="2" id="KW-1185">Reference proteome</keyword>